<reference evidence="1" key="1">
    <citation type="submission" date="2014-11" db="EMBL/GenBank/DDBJ databases">
        <authorList>
            <person name="Amaro Gonzalez C."/>
        </authorList>
    </citation>
    <scope>NUCLEOTIDE SEQUENCE</scope>
</reference>
<reference evidence="1" key="2">
    <citation type="journal article" date="2015" name="Fish Shellfish Immunol.">
        <title>Early steps in the European eel (Anguilla anguilla)-Vibrio vulnificus interaction in the gills: Role of the RtxA13 toxin.</title>
        <authorList>
            <person name="Callol A."/>
            <person name="Pajuelo D."/>
            <person name="Ebbesson L."/>
            <person name="Teles M."/>
            <person name="MacKenzie S."/>
            <person name="Amaro C."/>
        </authorList>
    </citation>
    <scope>NUCLEOTIDE SEQUENCE</scope>
</reference>
<dbReference type="EMBL" id="GBXM01061861">
    <property type="protein sequence ID" value="JAH46716.1"/>
    <property type="molecule type" value="Transcribed_RNA"/>
</dbReference>
<protein>
    <submittedName>
        <fullName evidence="1">Uncharacterized protein</fullName>
    </submittedName>
</protein>
<organism evidence="1">
    <name type="scientific">Anguilla anguilla</name>
    <name type="common">European freshwater eel</name>
    <name type="synonym">Muraena anguilla</name>
    <dbReference type="NCBI Taxonomy" id="7936"/>
    <lineage>
        <taxon>Eukaryota</taxon>
        <taxon>Metazoa</taxon>
        <taxon>Chordata</taxon>
        <taxon>Craniata</taxon>
        <taxon>Vertebrata</taxon>
        <taxon>Euteleostomi</taxon>
        <taxon>Actinopterygii</taxon>
        <taxon>Neopterygii</taxon>
        <taxon>Teleostei</taxon>
        <taxon>Anguilliformes</taxon>
        <taxon>Anguillidae</taxon>
        <taxon>Anguilla</taxon>
    </lineage>
</organism>
<name>A0A0E9SZF9_ANGAN</name>
<evidence type="ECO:0000313" key="1">
    <source>
        <dbReference type="EMBL" id="JAH46716.1"/>
    </source>
</evidence>
<proteinExistence type="predicted"/>
<sequence length="32" mass="3879">MNETKLCCLQYNRKNEYLFWVIKPHYGNSANT</sequence>
<dbReference type="AlphaFoldDB" id="A0A0E9SZF9"/>
<accession>A0A0E9SZF9</accession>
<dbReference type="EMBL" id="GBXM01063767">
    <property type="protein sequence ID" value="JAH44810.1"/>
    <property type="molecule type" value="Transcribed_RNA"/>
</dbReference>